<dbReference type="GeneID" id="22911006"/>
<organism evidence="1 2">
    <name type="scientific">Gregarina niphandrodes</name>
    <name type="common">Septate eugregarine</name>
    <dbReference type="NCBI Taxonomy" id="110365"/>
    <lineage>
        <taxon>Eukaryota</taxon>
        <taxon>Sar</taxon>
        <taxon>Alveolata</taxon>
        <taxon>Apicomplexa</taxon>
        <taxon>Conoidasida</taxon>
        <taxon>Gregarinasina</taxon>
        <taxon>Eugregarinorida</taxon>
        <taxon>Gregarinidae</taxon>
        <taxon>Gregarina</taxon>
    </lineage>
</organism>
<protein>
    <submittedName>
        <fullName evidence="1">Uncharacterized protein</fullName>
    </submittedName>
</protein>
<dbReference type="AlphaFoldDB" id="A0A023BBS3"/>
<proteinExistence type="predicted"/>
<sequence length="358" mass="40615">MDVATALLNGEDMDVKMLEEYANIVLDLYRVRSKNDDILQLDLDFPLPPSTSLIDNIKLYRGDWSLTDASCANEHCDTALMDELARLSGGEADTKNKALLFLRKICLRCSIPIPFCSICNDACFHTMILCTHCLPAVQPASGIRFSRMRSYGNPERNYGNADGPLAQCIVRPVCVLCRSRYRCPVMRPVNTRSSIGCKSPVLLNRFSFESLQLLLHLAYSTLAELGEPERLERLRPIVQHQTWRNLQRGPKLCDVTELCNAKKAIQNQWQRTMDNGIITSTTDNGTVSIYQIREDDVVMMQIANNRGNFEELYDPCQLLPVPSRARSDLSWIYYWLALAKHAPTTQTDSEPGWLVYNN</sequence>
<dbReference type="Proteomes" id="UP000019763">
    <property type="component" value="Unassembled WGS sequence"/>
</dbReference>
<accession>A0A023BBS3</accession>
<keyword evidence="2" id="KW-1185">Reference proteome</keyword>
<name>A0A023BBS3_GRENI</name>
<reference evidence="1" key="1">
    <citation type="submission" date="2013-12" db="EMBL/GenBank/DDBJ databases">
        <authorList>
            <person name="Omoto C.K."/>
            <person name="Sibley D."/>
            <person name="Venepally P."/>
            <person name="Hadjithomas M."/>
            <person name="Karamycheva S."/>
            <person name="Brunk B."/>
            <person name="Roos D."/>
            <person name="Caler E."/>
            <person name="Lorenzi H."/>
        </authorList>
    </citation>
    <scope>NUCLEOTIDE SEQUENCE</scope>
</reference>
<gene>
    <name evidence="1" type="ORF">GNI_020410</name>
</gene>
<evidence type="ECO:0000313" key="2">
    <source>
        <dbReference type="Proteomes" id="UP000019763"/>
    </source>
</evidence>
<dbReference type="EMBL" id="AFNH02000148">
    <property type="protein sequence ID" value="EZG81039.1"/>
    <property type="molecule type" value="Genomic_DNA"/>
</dbReference>
<comment type="caution">
    <text evidence="1">The sequence shown here is derived from an EMBL/GenBank/DDBJ whole genome shotgun (WGS) entry which is preliminary data.</text>
</comment>
<evidence type="ECO:0000313" key="1">
    <source>
        <dbReference type="EMBL" id="EZG81039.1"/>
    </source>
</evidence>
<dbReference type="VEuPathDB" id="CryptoDB:GNI_020410"/>
<dbReference type="RefSeq" id="XP_011134278.1">
    <property type="nucleotide sequence ID" value="XM_011135976.1"/>
</dbReference>